<evidence type="ECO:0000256" key="6">
    <source>
        <dbReference type="PROSITE-ProRule" id="PRU00169"/>
    </source>
</evidence>
<dbReference type="GO" id="GO:0000976">
    <property type="term" value="F:transcription cis-regulatory region binding"/>
    <property type="evidence" value="ECO:0007669"/>
    <property type="project" value="TreeGrafter"/>
</dbReference>
<dbReference type="CDD" id="cd17574">
    <property type="entry name" value="REC_OmpR"/>
    <property type="match status" value="1"/>
</dbReference>
<dbReference type="InterPro" id="IPR001789">
    <property type="entry name" value="Sig_transdc_resp-reg_receiver"/>
</dbReference>
<keyword evidence="5" id="KW-0804">Transcription</keyword>
<feature type="modified residue" description="4-aspartylphosphate" evidence="6">
    <location>
        <position position="57"/>
    </location>
</feature>
<dbReference type="Pfam" id="PF00072">
    <property type="entry name" value="Response_reg"/>
    <property type="match status" value="1"/>
</dbReference>
<keyword evidence="8" id="KW-0418">Kinase</keyword>
<evidence type="ECO:0000259" key="7">
    <source>
        <dbReference type="PROSITE" id="PS50110"/>
    </source>
</evidence>
<dbReference type="GO" id="GO:0016301">
    <property type="term" value="F:kinase activity"/>
    <property type="evidence" value="ECO:0007669"/>
    <property type="project" value="UniProtKB-KW"/>
</dbReference>
<keyword evidence="1 6" id="KW-0597">Phosphoprotein</keyword>
<reference evidence="8 9" key="1">
    <citation type="submission" date="2017-06" db="EMBL/GenBank/DDBJ databases">
        <title>Genome sequencing of cyanobaciteial culture collection at National Institute for Environmental Studies (NIES).</title>
        <authorList>
            <person name="Hirose Y."/>
            <person name="Shimura Y."/>
            <person name="Fujisawa T."/>
            <person name="Nakamura Y."/>
            <person name="Kawachi M."/>
        </authorList>
    </citation>
    <scope>NUCLEOTIDE SEQUENCE [LARGE SCALE GENOMIC DNA]</scope>
    <source>
        <strain evidence="8 9">NIES-2135</strain>
    </source>
</reference>
<proteinExistence type="predicted"/>
<dbReference type="PROSITE" id="PS50110">
    <property type="entry name" value="RESPONSE_REGULATORY"/>
    <property type="match status" value="1"/>
</dbReference>
<evidence type="ECO:0000256" key="4">
    <source>
        <dbReference type="ARBA" id="ARBA00023125"/>
    </source>
</evidence>
<keyword evidence="4" id="KW-0238">DNA-binding</keyword>
<dbReference type="Gene3D" id="3.40.50.2300">
    <property type="match status" value="1"/>
</dbReference>
<evidence type="ECO:0000256" key="3">
    <source>
        <dbReference type="ARBA" id="ARBA00023015"/>
    </source>
</evidence>
<dbReference type="AlphaFoldDB" id="A0A1Z4JKV8"/>
<keyword evidence="3" id="KW-0805">Transcription regulation</keyword>
<dbReference type="PANTHER" id="PTHR48111:SF1">
    <property type="entry name" value="TWO-COMPONENT RESPONSE REGULATOR ORR33"/>
    <property type="match status" value="1"/>
</dbReference>
<protein>
    <submittedName>
        <fullName evidence="8">Response regulator receiver sensor signal transduction histidine kinase</fullName>
    </submittedName>
</protein>
<dbReference type="SUPFAM" id="SSF52172">
    <property type="entry name" value="CheY-like"/>
    <property type="match status" value="1"/>
</dbReference>
<evidence type="ECO:0000313" key="9">
    <source>
        <dbReference type="Proteomes" id="UP000217895"/>
    </source>
</evidence>
<organism evidence="8 9">
    <name type="scientific">Leptolyngbya boryana NIES-2135</name>
    <dbReference type="NCBI Taxonomy" id="1973484"/>
    <lineage>
        <taxon>Bacteria</taxon>
        <taxon>Bacillati</taxon>
        <taxon>Cyanobacteriota</taxon>
        <taxon>Cyanophyceae</taxon>
        <taxon>Leptolyngbyales</taxon>
        <taxon>Leptolyngbyaceae</taxon>
        <taxon>Leptolyngbya group</taxon>
        <taxon>Leptolyngbya</taxon>
    </lineage>
</organism>
<dbReference type="SMART" id="SM00448">
    <property type="entry name" value="REC"/>
    <property type="match status" value="1"/>
</dbReference>
<evidence type="ECO:0000313" key="8">
    <source>
        <dbReference type="EMBL" id="BAY57298.1"/>
    </source>
</evidence>
<keyword evidence="8" id="KW-0808">Transferase</keyword>
<feature type="domain" description="Response regulatory" evidence="7">
    <location>
        <begin position="8"/>
        <end position="121"/>
    </location>
</feature>
<dbReference type="InterPro" id="IPR011006">
    <property type="entry name" value="CheY-like_superfamily"/>
</dbReference>
<dbReference type="GO" id="GO:0032993">
    <property type="term" value="C:protein-DNA complex"/>
    <property type="evidence" value="ECO:0007669"/>
    <property type="project" value="TreeGrafter"/>
</dbReference>
<keyword evidence="9" id="KW-1185">Reference proteome</keyword>
<dbReference type="PANTHER" id="PTHR48111">
    <property type="entry name" value="REGULATOR OF RPOS"/>
    <property type="match status" value="1"/>
</dbReference>
<evidence type="ECO:0000256" key="1">
    <source>
        <dbReference type="ARBA" id="ARBA00022553"/>
    </source>
</evidence>
<evidence type="ECO:0000256" key="5">
    <source>
        <dbReference type="ARBA" id="ARBA00023163"/>
    </source>
</evidence>
<dbReference type="EMBL" id="AP018203">
    <property type="protein sequence ID" value="BAY57298.1"/>
    <property type="molecule type" value="Genomic_DNA"/>
</dbReference>
<name>A0A1Z4JKV8_LEPBY</name>
<accession>A0A1Z4JKV8</accession>
<dbReference type="GO" id="GO:0006355">
    <property type="term" value="P:regulation of DNA-templated transcription"/>
    <property type="evidence" value="ECO:0007669"/>
    <property type="project" value="TreeGrafter"/>
</dbReference>
<dbReference type="GO" id="GO:0000156">
    <property type="term" value="F:phosphorelay response regulator activity"/>
    <property type="evidence" value="ECO:0007669"/>
    <property type="project" value="TreeGrafter"/>
</dbReference>
<dbReference type="Proteomes" id="UP000217895">
    <property type="component" value="Chromosome"/>
</dbReference>
<gene>
    <name evidence="8" type="ORF">NIES2135_41630</name>
</gene>
<evidence type="ECO:0000256" key="2">
    <source>
        <dbReference type="ARBA" id="ARBA00023012"/>
    </source>
</evidence>
<keyword evidence="2" id="KW-0902">Two-component regulatory system</keyword>
<dbReference type="GO" id="GO:0005829">
    <property type="term" value="C:cytosol"/>
    <property type="evidence" value="ECO:0007669"/>
    <property type="project" value="TreeGrafter"/>
</dbReference>
<sequence length="122" mass="13496">MLRRKVRRILAVDDVLDNLLLLQVFLEAEGFEVEVAESGIAALQQLQQTCPDLVLLDVMMPGMNGLEVTERIRSRNCTLPILLVSAHDKTQVQPGLDAGANGYVQKPIDFLTLLERINALTA</sequence>
<dbReference type="InterPro" id="IPR039420">
    <property type="entry name" value="WalR-like"/>
</dbReference>